<dbReference type="AlphaFoldDB" id="A0A2P2J206"/>
<dbReference type="EMBL" id="GGEC01007007">
    <property type="protein sequence ID" value="MBW87490.1"/>
    <property type="molecule type" value="Transcribed_RNA"/>
</dbReference>
<proteinExistence type="predicted"/>
<reference evidence="1" key="1">
    <citation type="submission" date="2018-02" db="EMBL/GenBank/DDBJ databases">
        <title>Rhizophora mucronata_Transcriptome.</title>
        <authorList>
            <person name="Meera S.P."/>
            <person name="Sreeshan A."/>
            <person name="Augustine A."/>
        </authorList>
    </citation>
    <scope>NUCLEOTIDE SEQUENCE</scope>
    <source>
        <tissue evidence="1">Leaf</tissue>
    </source>
</reference>
<organism evidence="1">
    <name type="scientific">Rhizophora mucronata</name>
    <name type="common">Asiatic mangrove</name>
    <dbReference type="NCBI Taxonomy" id="61149"/>
    <lineage>
        <taxon>Eukaryota</taxon>
        <taxon>Viridiplantae</taxon>
        <taxon>Streptophyta</taxon>
        <taxon>Embryophyta</taxon>
        <taxon>Tracheophyta</taxon>
        <taxon>Spermatophyta</taxon>
        <taxon>Magnoliopsida</taxon>
        <taxon>eudicotyledons</taxon>
        <taxon>Gunneridae</taxon>
        <taxon>Pentapetalae</taxon>
        <taxon>rosids</taxon>
        <taxon>fabids</taxon>
        <taxon>Malpighiales</taxon>
        <taxon>Rhizophoraceae</taxon>
        <taxon>Rhizophora</taxon>
    </lineage>
</organism>
<sequence>MEPSGDWFEKLHYCYWQNSVNHFD</sequence>
<protein>
    <submittedName>
        <fullName evidence="1">Uncharacterized protein</fullName>
    </submittedName>
</protein>
<name>A0A2P2J206_RHIMU</name>
<evidence type="ECO:0000313" key="1">
    <source>
        <dbReference type="EMBL" id="MBW87490.1"/>
    </source>
</evidence>
<accession>A0A2P2J206</accession>